<dbReference type="CDD" id="cd14498">
    <property type="entry name" value="DSP"/>
    <property type="match status" value="1"/>
</dbReference>
<feature type="non-terminal residue" evidence="7">
    <location>
        <position position="184"/>
    </location>
</feature>
<gene>
    <name evidence="7" type="ORF">B0T17DRAFT_462813</name>
</gene>
<feature type="domain" description="Tyrosine specific protein phosphatases" evidence="6">
    <location>
        <begin position="92"/>
        <end position="157"/>
    </location>
</feature>
<dbReference type="PROSITE" id="PS50056">
    <property type="entry name" value="TYR_PHOSPHATASE_2"/>
    <property type="match status" value="1"/>
</dbReference>
<evidence type="ECO:0000259" key="5">
    <source>
        <dbReference type="PROSITE" id="PS50054"/>
    </source>
</evidence>
<dbReference type="InterPro" id="IPR020422">
    <property type="entry name" value="TYR_PHOSPHATASE_DUAL_dom"/>
</dbReference>
<evidence type="ECO:0000256" key="4">
    <source>
        <dbReference type="ARBA" id="ARBA00022912"/>
    </source>
</evidence>
<proteinExistence type="inferred from homology"/>
<dbReference type="EMBL" id="JAULSR010000001">
    <property type="protein sequence ID" value="KAK0636975.1"/>
    <property type="molecule type" value="Genomic_DNA"/>
</dbReference>
<feature type="domain" description="Tyrosine-protein phosphatase" evidence="5">
    <location>
        <begin position="1"/>
        <end position="178"/>
    </location>
</feature>
<evidence type="ECO:0000256" key="3">
    <source>
        <dbReference type="ARBA" id="ARBA00022801"/>
    </source>
</evidence>
<dbReference type="PROSITE" id="PS00383">
    <property type="entry name" value="TYR_PHOSPHATASE_1"/>
    <property type="match status" value="1"/>
</dbReference>
<dbReference type="Pfam" id="PF00782">
    <property type="entry name" value="DSPc"/>
    <property type="match status" value="1"/>
</dbReference>
<dbReference type="PROSITE" id="PS50054">
    <property type="entry name" value="TYR_PHOSPHATASE_DUAL"/>
    <property type="match status" value="1"/>
</dbReference>
<name>A0AA39XPX3_9PEZI</name>
<reference evidence="7" key="1">
    <citation type="submission" date="2023-06" db="EMBL/GenBank/DDBJ databases">
        <title>Genome-scale phylogeny and comparative genomics of the fungal order Sordariales.</title>
        <authorList>
            <consortium name="Lawrence Berkeley National Laboratory"/>
            <person name="Hensen N."/>
            <person name="Bonometti L."/>
            <person name="Westerberg I."/>
            <person name="Brannstrom I.O."/>
            <person name="Guillou S."/>
            <person name="Cros-Aarteil S."/>
            <person name="Calhoun S."/>
            <person name="Haridas S."/>
            <person name="Kuo A."/>
            <person name="Mondo S."/>
            <person name="Pangilinan J."/>
            <person name="Riley R."/>
            <person name="LaButti K."/>
            <person name="Andreopoulos B."/>
            <person name="Lipzen A."/>
            <person name="Chen C."/>
            <person name="Yanf M."/>
            <person name="Daum C."/>
            <person name="Ng V."/>
            <person name="Clum A."/>
            <person name="Steindorff A."/>
            <person name="Ohm R."/>
            <person name="Martin F."/>
            <person name="Silar P."/>
            <person name="Natvig D."/>
            <person name="Lalanne C."/>
            <person name="Gautier V."/>
            <person name="Ament-velasquez S.L."/>
            <person name="Kruys A."/>
            <person name="Hutchinson M.I."/>
            <person name="Powell A.J."/>
            <person name="Barry K."/>
            <person name="Miller A.N."/>
            <person name="Grigoriev I.V."/>
            <person name="Debuchy R."/>
            <person name="Gladieux P."/>
            <person name="Thoren M.H."/>
            <person name="Johannesson H."/>
        </authorList>
    </citation>
    <scope>NUCLEOTIDE SEQUENCE</scope>
    <source>
        <strain evidence="7">SMH3391-2</strain>
    </source>
</reference>
<accession>A0AA39XPX3</accession>
<dbReference type="SMART" id="SM00195">
    <property type="entry name" value="DSPc"/>
    <property type="match status" value="1"/>
</dbReference>
<dbReference type="InterPro" id="IPR016130">
    <property type="entry name" value="Tyr_Pase_AS"/>
</dbReference>
<dbReference type="InterPro" id="IPR000340">
    <property type="entry name" value="Dual-sp_phosphatase_cat-dom"/>
</dbReference>
<evidence type="ECO:0000259" key="6">
    <source>
        <dbReference type="PROSITE" id="PS50056"/>
    </source>
</evidence>
<sequence length="184" mass="20521">SITEVEKNLFIGNAGAAFDAPTLRNHGITAVVTILGKSLEENAWCRDAIGKDSRWEKQLHKVRMIVPQSHSLHIRLLDSADEDILGHMSEICDFIEQHKGVPLEPWLTGPEDPKGTVLVHCYGGYCRSGAAVAAYLMRESRGLVGVDQAIKKIADTRGEDVSRAFKDQLRLWGVLQYSLRERDQ</sequence>
<dbReference type="Proteomes" id="UP001174934">
    <property type="component" value="Unassembled WGS sequence"/>
</dbReference>
<keyword evidence="8" id="KW-1185">Reference proteome</keyword>
<dbReference type="Gene3D" id="3.90.190.10">
    <property type="entry name" value="Protein tyrosine phosphatase superfamily"/>
    <property type="match status" value="1"/>
</dbReference>
<evidence type="ECO:0000313" key="8">
    <source>
        <dbReference type="Proteomes" id="UP001174934"/>
    </source>
</evidence>
<evidence type="ECO:0000313" key="7">
    <source>
        <dbReference type="EMBL" id="KAK0636975.1"/>
    </source>
</evidence>
<dbReference type="PANTHER" id="PTHR45848:SF4">
    <property type="entry name" value="DUAL SPECIFICITY PROTEIN PHOSPHATASE 12"/>
    <property type="match status" value="1"/>
</dbReference>
<dbReference type="EC" id="3.1.3.48" evidence="2"/>
<dbReference type="GO" id="GO:0004725">
    <property type="term" value="F:protein tyrosine phosphatase activity"/>
    <property type="evidence" value="ECO:0007669"/>
    <property type="project" value="UniProtKB-EC"/>
</dbReference>
<keyword evidence="4" id="KW-0904">Protein phosphatase</keyword>
<dbReference type="GO" id="GO:0008138">
    <property type="term" value="F:protein tyrosine/serine/threonine phosphatase activity"/>
    <property type="evidence" value="ECO:0007669"/>
    <property type="project" value="TreeGrafter"/>
</dbReference>
<organism evidence="7 8">
    <name type="scientific">Bombardia bombarda</name>
    <dbReference type="NCBI Taxonomy" id="252184"/>
    <lineage>
        <taxon>Eukaryota</taxon>
        <taxon>Fungi</taxon>
        <taxon>Dikarya</taxon>
        <taxon>Ascomycota</taxon>
        <taxon>Pezizomycotina</taxon>
        <taxon>Sordariomycetes</taxon>
        <taxon>Sordariomycetidae</taxon>
        <taxon>Sordariales</taxon>
        <taxon>Lasiosphaeriaceae</taxon>
        <taxon>Bombardia</taxon>
    </lineage>
</organism>
<dbReference type="SUPFAM" id="SSF52799">
    <property type="entry name" value="(Phosphotyrosine protein) phosphatases II"/>
    <property type="match status" value="1"/>
</dbReference>
<comment type="caution">
    <text evidence="7">The sequence shown here is derived from an EMBL/GenBank/DDBJ whole genome shotgun (WGS) entry which is preliminary data.</text>
</comment>
<evidence type="ECO:0000256" key="2">
    <source>
        <dbReference type="ARBA" id="ARBA00013064"/>
    </source>
</evidence>
<dbReference type="PANTHER" id="PTHR45848">
    <property type="entry name" value="DUAL SPECIFICITY PROTEIN PHOSPHATASE 12 FAMILY MEMBER"/>
    <property type="match status" value="1"/>
</dbReference>
<feature type="non-terminal residue" evidence="7">
    <location>
        <position position="1"/>
    </location>
</feature>
<dbReference type="InterPro" id="IPR029021">
    <property type="entry name" value="Prot-tyrosine_phosphatase-like"/>
</dbReference>
<keyword evidence="3" id="KW-0378">Hydrolase</keyword>
<dbReference type="AlphaFoldDB" id="A0AA39XPX3"/>
<dbReference type="InterPro" id="IPR000387">
    <property type="entry name" value="Tyr_Pase_dom"/>
</dbReference>
<comment type="similarity">
    <text evidence="1">Belongs to the protein-tyrosine phosphatase family. Non-receptor class dual specificity subfamily.</text>
</comment>
<evidence type="ECO:0000256" key="1">
    <source>
        <dbReference type="ARBA" id="ARBA00008601"/>
    </source>
</evidence>
<protein>
    <recommendedName>
        <fullName evidence="2">protein-tyrosine-phosphatase</fullName>
        <ecNumber evidence="2">3.1.3.48</ecNumber>
    </recommendedName>
</protein>